<dbReference type="InterPro" id="IPR025349">
    <property type="entry name" value="DUF4253"/>
</dbReference>
<dbReference type="Proteomes" id="UP001500840">
    <property type="component" value="Unassembled WGS sequence"/>
</dbReference>
<dbReference type="InterPro" id="IPR036770">
    <property type="entry name" value="Ankyrin_rpt-contain_sf"/>
</dbReference>
<feature type="repeat" description="ANK" evidence="3">
    <location>
        <begin position="395"/>
        <end position="427"/>
    </location>
</feature>
<feature type="domain" description="DUF4253" evidence="5">
    <location>
        <begin position="644"/>
        <end position="747"/>
    </location>
</feature>
<comment type="caution">
    <text evidence="6">The sequence shown here is derived from an EMBL/GenBank/DDBJ whole genome shotgun (WGS) entry which is preliminary data.</text>
</comment>
<dbReference type="Pfam" id="PF12796">
    <property type="entry name" value="Ank_2"/>
    <property type="match status" value="1"/>
</dbReference>
<accession>A0ABP8MMJ5</accession>
<gene>
    <name evidence="6" type="ORF">GCM10023156_19890</name>
</gene>
<dbReference type="PROSITE" id="PS50297">
    <property type="entry name" value="ANK_REP_REGION"/>
    <property type="match status" value="4"/>
</dbReference>
<evidence type="ECO:0000259" key="5">
    <source>
        <dbReference type="Pfam" id="PF14062"/>
    </source>
</evidence>
<dbReference type="PROSITE" id="PS50088">
    <property type="entry name" value="ANK_REPEAT"/>
    <property type="match status" value="5"/>
</dbReference>
<evidence type="ECO:0000313" key="7">
    <source>
        <dbReference type="Proteomes" id="UP001500840"/>
    </source>
</evidence>
<dbReference type="PANTHER" id="PTHR24201:SF16">
    <property type="entry name" value="ANKYRIN-1-LIKE-RELATED"/>
    <property type="match status" value="1"/>
</dbReference>
<dbReference type="Pfam" id="PF14062">
    <property type="entry name" value="DUF4253"/>
    <property type="match status" value="1"/>
</dbReference>
<keyword evidence="1" id="KW-0677">Repeat</keyword>
<dbReference type="Gene3D" id="1.25.40.20">
    <property type="entry name" value="Ankyrin repeat-containing domain"/>
    <property type="match status" value="2"/>
</dbReference>
<evidence type="ECO:0000256" key="3">
    <source>
        <dbReference type="PROSITE-ProRule" id="PRU00023"/>
    </source>
</evidence>
<evidence type="ECO:0000313" key="6">
    <source>
        <dbReference type="EMBL" id="GAA4451628.1"/>
    </source>
</evidence>
<dbReference type="Pfam" id="PF00023">
    <property type="entry name" value="Ank"/>
    <property type="match status" value="1"/>
</dbReference>
<feature type="region of interest" description="Disordered" evidence="4">
    <location>
        <begin position="518"/>
        <end position="541"/>
    </location>
</feature>
<organism evidence="6 7">
    <name type="scientific">Novipirellula rosea</name>
    <dbReference type="NCBI Taxonomy" id="1031540"/>
    <lineage>
        <taxon>Bacteria</taxon>
        <taxon>Pseudomonadati</taxon>
        <taxon>Planctomycetota</taxon>
        <taxon>Planctomycetia</taxon>
        <taxon>Pirellulales</taxon>
        <taxon>Pirellulaceae</taxon>
        <taxon>Novipirellula</taxon>
    </lineage>
</organism>
<proteinExistence type="predicted"/>
<feature type="repeat" description="ANK" evidence="3">
    <location>
        <begin position="428"/>
        <end position="460"/>
    </location>
</feature>
<dbReference type="PANTHER" id="PTHR24201">
    <property type="entry name" value="ANK_REP_REGION DOMAIN-CONTAINING PROTEIN"/>
    <property type="match status" value="1"/>
</dbReference>
<keyword evidence="7" id="KW-1185">Reference proteome</keyword>
<dbReference type="SUPFAM" id="SSF48403">
    <property type="entry name" value="Ankyrin repeat"/>
    <property type="match status" value="2"/>
</dbReference>
<protein>
    <recommendedName>
        <fullName evidence="5">DUF4253 domain-containing protein</fullName>
    </recommendedName>
</protein>
<reference evidence="7" key="1">
    <citation type="journal article" date="2019" name="Int. J. Syst. Evol. Microbiol.">
        <title>The Global Catalogue of Microorganisms (GCM) 10K type strain sequencing project: providing services to taxonomists for standard genome sequencing and annotation.</title>
        <authorList>
            <consortium name="The Broad Institute Genomics Platform"/>
            <consortium name="The Broad Institute Genome Sequencing Center for Infectious Disease"/>
            <person name="Wu L."/>
            <person name="Ma J."/>
        </authorList>
    </citation>
    <scope>NUCLEOTIDE SEQUENCE [LARGE SCALE GENOMIC DNA]</scope>
    <source>
        <strain evidence="7">JCM 17759</strain>
    </source>
</reference>
<dbReference type="EMBL" id="BAABGA010000024">
    <property type="protein sequence ID" value="GAA4451628.1"/>
    <property type="molecule type" value="Genomic_DNA"/>
</dbReference>
<evidence type="ECO:0000256" key="2">
    <source>
        <dbReference type="ARBA" id="ARBA00023043"/>
    </source>
</evidence>
<keyword evidence="2 3" id="KW-0040">ANK repeat</keyword>
<feature type="repeat" description="ANK" evidence="3">
    <location>
        <begin position="231"/>
        <end position="263"/>
    </location>
</feature>
<dbReference type="Pfam" id="PF13637">
    <property type="entry name" value="Ank_4"/>
    <property type="match status" value="1"/>
</dbReference>
<name>A0ABP8MMJ5_9BACT</name>
<dbReference type="InterPro" id="IPR050776">
    <property type="entry name" value="Ank_Repeat/CDKN_Inhibitor"/>
</dbReference>
<evidence type="ECO:0000256" key="4">
    <source>
        <dbReference type="SAM" id="MobiDB-lite"/>
    </source>
</evidence>
<feature type="repeat" description="ANK" evidence="3">
    <location>
        <begin position="461"/>
        <end position="493"/>
    </location>
</feature>
<dbReference type="InterPro" id="IPR002110">
    <property type="entry name" value="Ankyrin_rpt"/>
</dbReference>
<sequence>MKMPNSNHEAMIEAICDGKLPEVKQWLDEGVPPDGPPQCPAFARPLALALSGGHLEIAELLIARGASQATGVEALKDCIDNSDLSEWIDRLIADANPDLSKKFQEAFVHACEEGKREIAEKLLAVCPTPAEFTFRRCPLRQAICSLQTETVLWLLEIGFGPQSHLANEGPPVVYAVLADEPKVLERLLEEGQPVDQKVGGHQTVFTCIPKLYSRLRHVRDFPKNDKYEVFHEGSLLHVAAVAGSPKCAALLLEAGLDAQAIDSEGRTPAMLASIGGEHTADVLKLLPEPDLTDETALVDLATRGIRDGDVSAVKKAIENGFDITTPVKTTYGVVWTPLTFAAIQGNVDILRELIAAGAELNRSDWTDSKRPVMKGIRYLYENGGLGMFADPAAPIDRTALGWAALHGHVDSVRILIDAGADPSSMDALSMTALHTAALGNQADVISFLVDAGFDLHAEAFDKMTPLHVAAEVNAIASVKKLVELGADPTRLNKRSESPYLAAKSCGKPGAYRFLESHTPAELRKKKRKPKPPPPSLIGGNDERKKILAAAMKRFGKNAKQLCNQKTRDRLAQVATSDPFLAIAETVRKKMRFTEWGRWDDYPHILWCENVRITDARLLKLRAEFLPNDAFLTRGLLRSDDGYRVYLLPTSDMFEVFAAFGVNGINMGMHDELLLAWLMDLHDRHPYQLISVSHDGLEPRFDAPTKDSNALMQELLTICPPEDDEHSATQWLRKRLASKTPQPFLWWD</sequence>
<evidence type="ECO:0000256" key="1">
    <source>
        <dbReference type="ARBA" id="ARBA00022737"/>
    </source>
</evidence>
<dbReference type="SMART" id="SM00248">
    <property type="entry name" value="ANK"/>
    <property type="match status" value="9"/>
</dbReference>
<feature type="repeat" description="ANK" evidence="3">
    <location>
        <begin position="336"/>
        <end position="365"/>
    </location>
</feature>